<dbReference type="SMART" id="SM00304">
    <property type="entry name" value="HAMP"/>
    <property type="match status" value="2"/>
</dbReference>
<evidence type="ECO:0000256" key="3">
    <source>
        <dbReference type="ARBA" id="ARBA00022692"/>
    </source>
</evidence>
<accession>A0A851HZJ6</accession>
<feature type="transmembrane region" description="Helical" evidence="9">
    <location>
        <begin position="186"/>
        <end position="208"/>
    </location>
</feature>
<dbReference type="FunFam" id="1.10.287.950:FF:000001">
    <property type="entry name" value="Methyl-accepting chemotaxis sensory transducer"/>
    <property type="match status" value="1"/>
</dbReference>
<dbReference type="Pfam" id="PF00672">
    <property type="entry name" value="HAMP"/>
    <property type="match status" value="1"/>
</dbReference>
<evidence type="ECO:0000256" key="6">
    <source>
        <dbReference type="ARBA" id="ARBA00023224"/>
    </source>
</evidence>
<dbReference type="Proteomes" id="UP000536442">
    <property type="component" value="Unassembled WGS sequence"/>
</dbReference>
<evidence type="ECO:0000313" key="14">
    <source>
        <dbReference type="Proteomes" id="UP000536442"/>
    </source>
</evidence>
<evidence type="ECO:0000256" key="7">
    <source>
        <dbReference type="ARBA" id="ARBA00029447"/>
    </source>
</evidence>
<dbReference type="PROSITE" id="PS50885">
    <property type="entry name" value="HAMP"/>
    <property type="match status" value="1"/>
</dbReference>
<feature type="domain" description="Methyl-accepting transducer" evidence="10">
    <location>
        <begin position="269"/>
        <end position="505"/>
    </location>
</feature>
<dbReference type="PROSITE" id="PS50111">
    <property type="entry name" value="CHEMOTAXIS_TRANSDUC_2"/>
    <property type="match status" value="1"/>
</dbReference>
<evidence type="ECO:0000259" key="10">
    <source>
        <dbReference type="PROSITE" id="PS50111"/>
    </source>
</evidence>
<dbReference type="SUPFAM" id="SSF58104">
    <property type="entry name" value="Methyl-accepting chemotaxis protein (MCP) signaling domain"/>
    <property type="match status" value="1"/>
</dbReference>
<name>A0A851HZJ6_9GAMM</name>
<keyword evidence="4 9" id="KW-1133">Transmembrane helix</keyword>
<dbReference type="GO" id="GO:0006935">
    <property type="term" value="P:chemotaxis"/>
    <property type="evidence" value="ECO:0007669"/>
    <property type="project" value="UniProtKB-ARBA"/>
</dbReference>
<evidence type="ECO:0000256" key="4">
    <source>
        <dbReference type="ARBA" id="ARBA00022989"/>
    </source>
</evidence>
<dbReference type="Gene3D" id="1.10.287.950">
    <property type="entry name" value="Methyl-accepting chemotaxis protein"/>
    <property type="match status" value="1"/>
</dbReference>
<comment type="caution">
    <text evidence="13">The sequence shown here is derived from an EMBL/GenBank/DDBJ whole genome shotgun (WGS) entry which is preliminary data.</text>
</comment>
<feature type="domain" description="T-SNARE coiled-coil homology" evidence="11">
    <location>
        <begin position="456"/>
        <end position="518"/>
    </location>
</feature>
<dbReference type="PROSITE" id="PS50192">
    <property type="entry name" value="T_SNARE"/>
    <property type="match status" value="1"/>
</dbReference>
<evidence type="ECO:0000259" key="12">
    <source>
        <dbReference type="PROSITE" id="PS50885"/>
    </source>
</evidence>
<dbReference type="PANTHER" id="PTHR32089">
    <property type="entry name" value="METHYL-ACCEPTING CHEMOTAXIS PROTEIN MCPB"/>
    <property type="match status" value="1"/>
</dbReference>
<dbReference type="GO" id="GO:0005886">
    <property type="term" value="C:plasma membrane"/>
    <property type="evidence" value="ECO:0007669"/>
    <property type="project" value="UniProtKB-SubCell"/>
</dbReference>
<keyword evidence="6 8" id="KW-0807">Transducer</keyword>
<dbReference type="PANTHER" id="PTHR32089:SF119">
    <property type="entry name" value="METHYL-ACCEPTING CHEMOTAXIS PROTEIN CTPL"/>
    <property type="match status" value="1"/>
</dbReference>
<protein>
    <submittedName>
        <fullName evidence="13">Methyl-accepting chemotaxis protein</fullName>
    </submittedName>
</protein>
<dbReference type="GO" id="GO:0007165">
    <property type="term" value="P:signal transduction"/>
    <property type="evidence" value="ECO:0007669"/>
    <property type="project" value="UniProtKB-KW"/>
</dbReference>
<dbReference type="CDD" id="cd06225">
    <property type="entry name" value="HAMP"/>
    <property type="match status" value="1"/>
</dbReference>
<evidence type="ECO:0000256" key="5">
    <source>
        <dbReference type="ARBA" id="ARBA00023136"/>
    </source>
</evidence>
<dbReference type="EMBL" id="JABEVQ010000003">
    <property type="protein sequence ID" value="NWN91371.1"/>
    <property type="molecule type" value="Genomic_DNA"/>
</dbReference>
<evidence type="ECO:0000313" key="13">
    <source>
        <dbReference type="EMBL" id="NWN91371.1"/>
    </source>
</evidence>
<evidence type="ECO:0000259" key="11">
    <source>
        <dbReference type="PROSITE" id="PS50192"/>
    </source>
</evidence>
<dbReference type="Pfam" id="PF00015">
    <property type="entry name" value="MCPsignal"/>
    <property type="match status" value="1"/>
</dbReference>
<dbReference type="InterPro" id="IPR004089">
    <property type="entry name" value="MCPsignal_dom"/>
</dbReference>
<keyword evidence="2" id="KW-0997">Cell inner membrane</keyword>
<sequence length="541" mass="58572">MRLFSTIKSRMLISIILTVLLIAVALGLTLSGVRTINSSFDQYLEVNQSRMNALRTMYGEGLLAGIATRNKVFNPGLDMPARVVSKANDLFNDGLSLLREKDRHAPAGQAQALRTIESQWRKVVDARERVLQLAEEGNTREAARILAEIEHPPWQKIRIAIDSLLKNEQQLADGAKTEARDMATKVYTTGLVVGLLAILMVVVVNFLIMRSLLGRIQTTRVHLQDLSGGDGDLTRRLDVSGNDEITELSEHVNHFIDKVHSVVTGVRDSTLQLASAAEEVATITSQSEQAIQTQRGETEQVATAMNEMTATVQSVAENAVQASSATNEADDEARRGNEVVDDTVSAINALAGQVQTAVSSMDEVNQSSVQISGILDVINGIAEQTNLLALNAAIEAARAGEQGRGFSVVADEVRTLAQRTQQATQEVDEMITQLQAATESVTTLMTRNHEQANTTVTRATEAQESLKLITSAVAQVTDMNISIANAAEEQSAVAEEINRNVISINDASEQVSTGATQTTQATAELAELAEQLRHRVGQFRL</sequence>
<organism evidence="13 14">
    <name type="scientific">Marinobacter adhaerens</name>
    <dbReference type="NCBI Taxonomy" id="1033846"/>
    <lineage>
        <taxon>Bacteria</taxon>
        <taxon>Pseudomonadati</taxon>
        <taxon>Pseudomonadota</taxon>
        <taxon>Gammaproteobacteria</taxon>
        <taxon>Pseudomonadales</taxon>
        <taxon>Marinobacteraceae</taxon>
        <taxon>Marinobacter</taxon>
    </lineage>
</organism>
<evidence type="ECO:0000256" key="8">
    <source>
        <dbReference type="PROSITE-ProRule" id="PRU00284"/>
    </source>
</evidence>
<gene>
    <name evidence="13" type="ORF">HLV39_07665</name>
</gene>
<proteinExistence type="inferred from homology"/>
<dbReference type="InterPro" id="IPR003660">
    <property type="entry name" value="HAMP_dom"/>
</dbReference>
<evidence type="ECO:0000256" key="9">
    <source>
        <dbReference type="SAM" id="Phobius"/>
    </source>
</evidence>
<keyword evidence="14" id="KW-1185">Reference proteome</keyword>
<evidence type="ECO:0000256" key="2">
    <source>
        <dbReference type="ARBA" id="ARBA00022519"/>
    </source>
</evidence>
<comment type="subcellular location">
    <subcellularLocation>
        <location evidence="1">Cell inner membrane</location>
        <topology evidence="1">Multi-pass membrane protein</topology>
    </subcellularLocation>
</comment>
<feature type="domain" description="HAMP" evidence="12">
    <location>
        <begin position="210"/>
        <end position="264"/>
    </location>
</feature>
<keyword evidence="3 9" id="KW-0812">Transmembrane</keyword>
<evidence type="ECO:0000256" key="1">
    <source>
        <dbReference type="ARBA" id="ARBA00004429"/>
    </source>
</evidence>
<comment type="similarity">
    <text evidence="7">Belongs to the methyl-accepting chemotaxis (MCP) protein family.</text>
</comment>
<dbReference type="AlphaFoldDB" id="A0A851HZJ6"/>
<keyword evidence="5 9" id="KW-0472">Membrane</keyword>
<dbReference type="InterPro" id="IPR000727">
    <property type="entry name" value="T_SNARE_dom"/>
</dbReference>
<keyword evidence="2" id="KW-1003">Cell membrane</keyword>
<dbReference type="SMART" id="SM00283">
    <property type="entry name" value="MA"/>
    <property type="match status" value="1"/>
</dbReference>
<dbReference type="CDD" id="cd11386">
    <property type="entry name" value="MCP_signal"/>
    <property type="match status" value="1"/>
</dbReference>
<reference evidence="13 14" key="1">
    <citation type="submission" date="2020-03" db="EMBL/GenBank/DDBJ databases">
        <title>Metagenomic, metatranscriptomic, and metabolomic analyses revealed the key microbes and metabolic features during the fermentation of ganjang, Korean traditional soy sauce.</title>
        <authorList>
            <person name="Chun B.H."/>
            <person name="Jeon C.O."/>
        </authorList>
    </citation>
    <scope>NUCLEOTIDE SEQUENCE [LARGE SCALE GENOMIC DNA]</scope>
    <source>
        <strain evidence="13 14">KG14</strain>
    </source>
</reference>